<name>A0A564Y592_HYMDI</name>
<proteinExistence type="predicted"/>
<reference evidence="1 2" key="1">
    <citation type="submission" date="2019-07" db="EMBL/GenBank/DDBJ databases">
        <authorList>
            <person name="Jastrzebski P J."/>
            <person name="Paukszto L."/>
            <person name="Jastrzebski P J."/>
        </authorList>
    </citation>
    <scope>NUCLEOTIDE SEQUENCE [LARGE SCALE GENOMIC DNA]</scope>
    <source>
        <strain evidence="1 2">WMS-il1</strain>
    </source>
</reference>
<dbReference type="AlphaFoldDB" id="A0A564Y592"/>
<organism evidence="1 2">
    <name type="scientific">Hymenolepis diminuta</name>
    <name type="common">Rat tapeworm</name>
    <dbReference type="NCBI Taxonomy" id="6216"/>
    <lineage>
        <taxon>Eukaryota</taxon>
        <taxon>Metazoa</taxon>
        <taxon>Spiralia</taxon>
        <taxon>Lophotrochozoa</taxon>
        <taxon>Platyhelminthes</taxon>
        <taxon>Cestoda</taxon>
        <taxon>Eucestoda</taxon>
        <taxon>Cyclophyllidea</taxon>
        <taxon>Hymenolepididae</taxon>
        <taxon>Hymenolepis</taxon>
    </lineage>
</organism>
<dbReference type="EMBL" id="CABIJS010000078">
    <property type="protein sequence ID" value="VUZ42129.1"/>
    <property type="molecule type" value="Genomic_DNA"/>
</dbReference>
<sequence length="51" mass="5452">MLILSSASSSSRRPIGDVAASTTMAMATKTTSTKNLLQTLQPGNIRTTRER</sequence>
<evidence type="ECO:0000313" key="2">
    <source>
        <dbReference type="Proteomes" id="UP000321570"/>
    </source>
</evidence>
<dbReference type="Proteomes" id="UP000321570">
    <property type="component" value="Unassembled WGS sequence"/>
</dbReference>
<gene>
    <name evidence="1" type="ORF">WMSIL1_LOCUS2821</name>
</gene>
<accession>A0A564Y592</accession>
<evidence type="ECO:0000313" key="1">
    <source>
        <dbReference type="EMBL" id="VUZ42129.1"/>
    </source>
</evidence>
<keyword evidence="2" id="KW-1185">Reference proteome</keyword>
<protein>
    <submittedName>
        <fullName evidence="1">Uncharacterized protein</fullName>
    </submittedName>
</protein>